<accession>A0A426Y217</accession>
<organism evidence="2 3">
    <name type="scientific">Ensete ventricosum</name>
    <name type="common">Abyssinian banana</name>
    <name type="synonym">Musa ensete</name>
    <dbReference type="NCBI Taxonomy" id="4639"/>
    <lineage>
        <taxon>Eukaryota</taxon>
        <taxon>Viridiplantae</taxon>
        <taxon>Streptophyta</taxon>
        <taxon>Embryophyta</taxon>
        <taxon>Tracheophyta</taxon>
        <taxon>Spermatophyta</taxon>
        <taxon>Magnoliopsida</taxon>
        <taxon>Liliopsida</taxon>
        <taxon>Zingiberales</taxon>
        <taxon>Musaceae</taxon>
        <taxon>Ensete</taxon>
    </lineage>
</organism>
<dbReference type="AlphaFoldDB" id="A0A426Y217"/>
<comment type="caution">
    <text evidence="2">The sequence shown here is derived from an EMBL/GenBank/DDBJ whole genome shotgun (WGS) entry which is preliminary data.</text>
</comment>
<dbReference type="EMBL" id="AMZH03015606">
    <property type="protein sequence ID" value="RRT45786.1"/>
    <property type="molecule type" value="Genomic_DNA"/>
</dbReference>
<evidence type="ECO:0000313" key="2">
    <source>
        <dbReference type="EMBL" id="RRT45786.1"/>
    </source>
</evidence>
<evidence type="ECO:0000313" key="3">
    <source>
        <dbReference type="Proteomes" id="UP000287651"/>
    </source>
</evidence>
<sequence>MKVIPGHHRDGAYKGGITSTSRGSERTLPKEYANRIHNDAKRNGEVATSAQRFICRSSLSHHMPLPQITCADMACYEWIKPRHQSISPFTSCIPRPVYQSFVRVVYLDQSISPLPELIHGANAERSRQVDNRADARALTSEGRSQRVGDLYFD</sequence>
<protein>
    <submittedName>
        <fullName evidence="2">Uncharacterized protein</fullName>
    </submittedName>
</protein>
<evidence type="ECO:0000256" key="1">
    <source>
        <dbReference type="SAM" id="MobiDB-lite"/>
    </source>
</evidence>
<reference evidence="2 3" key="1">
    <citation type="journal article" date="2014" name="Agronomy (Basel)">
        <title>A Draft Genome Sequence for Ensete ventricosum, the Drought-Tolerant Tree Against Hunger.</title>
        <authorList>
            <person name="Harrison J."/>
            <person name="Moore K.A."/>
            <person name="Paszkiewicz K."/>
            <person name="Jones T."/>
            <person name="Grant M."/>
            <person name="Ambacheew D."/>
            <person name="Muzemil S."/>
            <person name="Studholme D.J."/>
        </authorList>
    </citation>
    <scope>NUCLEOTIDE SEQUENCE [LARGE SCALE GENOMIC DNA]</scope>
</reference>
<feature type="region of interest" description="Disordered" evidence="1">
    <location>
        <begin position="1"/>
        <end position="26"/>
    </location>
</feature>
<proteinExistence type="predicted"/>
<gene>
    <name evidence="2" type="ORF">B296_00032456</name>
</gene>
<dbReference type="Proteomes" id="UP000287651">
    <property type="component" value="Unassembled WGS sequence"/>
</dbReference>
<name>A0A426Y217_ENSVE</name>